<comment type="caution">
    <text evidence="3">The sequence shown here is derived from an EMBL/GenBank/DDBJ whole genome shotgun (WGS) entry which is preliminary data.</text>
</comment>
<evidence type="ECO:0000256" key="2">
    <source>
        <dbReference type="SAM" id="SignalP"/>
    </source>
</evidence>
<feature type="chain" id="PRO_5026190065" description="PGG domain-containing protein" evidence="2">
    <location>
        <begin position="23"/>
        <end position="70"/>
    </location>
</feature>
<keyword evidence="1" id="KW-0812">Transmembrane</keyword>
<sequence length="70" mass="7424">MRSSCQACSLIMVTLGSSLVSAILTVISSVTAGSSGGHGGWIPENLNVGHLDRFFWLMAALQLINLIVFM</sequence>
<protein>
    <recommendedName>
        <fullName evidence="5">PGG domain-containing protein</fullName>
    </recommendedName>
</protein>
<proteinExistence type="predicted"/>
<evidence type="ECO:0000256" key="1">
    <source>
        <dbReference type="SAM" id="Phobius"/>
    </source>
</evidence>
<evidence type="ECO:0000313" key="3">
    <source>
        <dbReference type="EMBL" id="KAF0913588.1"/>
    </source>
</evidence>
<dbReference type="EMBL" id="SPHZ02000006">
    <property type="protein sequence ID" value="KAF0913588.1"/>
    <property type="molecule type" value="Genomic_DNA"/>
</dbReference>
<dbReference type="PANTHER" id="PTHR11654">
    <property type="entry name" value="OLIGOPEPTIDE TRANSPORTER-RELATED"/>
    <property type="match status" value="1"/>
</dbReference>
<dbReference type="OrthoDB" id="673000at2759"/>
<keyword evidence="2" id="KW-0732">Signal</keyword>
<keyword evidence="4" id="KW-1185">Reference proteome</keyword>
<dbReference type="Proteomes" id="UP000479710">
    <property type="component" value="Unassembled WGS sequence"/>
</dbReference>
<keyword evidence="1" id="KW-1133">Transmembrane helix</keyword>
<reference evidence="3 4" key="1">
    <citation type="submission" date="2019-11" db="EMBL/GenBank/DDBJ databases">
        <title>Whole genome sequence of Oryza granulata.</title>
        <authorList>
            <person name="Li W."/>
        </authorList>
    </citation>
    <scope>NUCLEOTIDE SEQUENCE [LARGE SCALE GENOMIC DNA]</scope>
    <source>
        <strain evidence="4">cv. Menghai</strain>
        <tissue evidence="3">Leaf</tissue>
    </source>
</reference>
<organism evidence="3 4">
    <name type="scientific">Oryza meyeriana var. granulata</name>
    <dbReference type="NCBI Taxonomy" id="110450"/>
    <lineage>
        <taxon>Eukaryota</taxon>
        <taxon>Viridiplantae</taxon>
        <taxon>Streptophyta</taxon>
        <taxon>Embryophyta</taxon>
        <taxon>Tracheophyta</taxon>
        <taxon>Spermatophyta</taxon>
        <taxon>Magnoliopsida</taxon>
        <taxon>Liliopsida</taxon>
        <taxon>Poales</taxon>
        <taxon>Poaceae</taxon>
        <taxon>BOP clade</taxon>
        <taxon>Oryzoideae</taxon>
        <taxon>Oryzeae</taxon>
        <taxon>Oryzinae</taxon>
        <taxon>Oryza</taxon>
        <taxon>Oryza meyeriana</taxon>
    </lineage>
</organism>
<evidence type="ECO:0000313" key="4">
    <source>
        <dbReference type="Proteomes" id="UP000479710"/>
    </source>
</evidence>
<keyword evidence="1" id="KW-0472">Membrane</keyword>
<name>A0A6G1DLT6_9ORYZ</name>
<evidence type="ECO:0008006" key="5">
    <source>
        <dbReference type="Google" id="ProtNLM"/>
    </source>
</evidence>
<dbReference type="Gene3D" id="1.20.1250.20">
    <property type="entry name" value="MFS general substrate transporter like domains"/>
    <property type="match status" value="1"/>
</dbReference>
<dbReference type="InterPro" id="IPR036259">
    <property type="entry name" value="MFS_trans_sf"/>
</dbReference>
<accession>A0A6G1DLT6</accession>
<dbReference type="AlphaFoldDB" id="A0A6G1DLT6"/>
<feature type="transmembrane region" description="Helical" evidence="1">
    <location>
        <begin position="53"/>
        <end position="69"/>
    </location>
</feature>
<gene>
    <name evidence="3" type="ORF">E2562_023301</name>
</gene>
<feature type="signal peptide" evidence="2">
    <location>
        <begin position="1"/>
        <end position="22"/>
    </location>
</feature>